<evidence type="ECO:0000259" key="7">
    <source>
        <dbReference type="PROSITE" id="PS51767"/>
    </source>
</evidence>
<dbReference type="PROSITE" id="PS51767">
    <property type="entry name" value="PEPTIDASE_A1"/>
    <property type="match status" value="1"/>
</dbReference>
<dbReference type="InterPro" id="IPR051708">
    <property type="entry name" value="Plant_Aspart_Prot_A1"/>
</dbReference>
<evidence type="ECO:0000256" key="2">
    <source>
        <dbReference type="ARBA" id="ARBA00022670"/>
    </source>
</evidence>
<dbReference type="GO" id="GO:0004190">
    <property type="term" value="F:aspartic-type endopeptidase activity"/>
    <property type="evidence" value="ECO:0007669"/>
    <property type="project" value="InterPro"/>
</dbReference>
<proteinExistence type="inferred from homology"/>
<dbReference type="Proteomes" id="UP000825935">
    <property type="component" value="Chromosome 30"/>
</dbReference>
<protein>
    <recommendedName>
        <fullName evidence="7">Peptidase A1 domain-containing protein</fullName>
    </recommendedName>
</protein>
<evidence type="ECO:0000256" key="5">
    <source>
        <dbReference type="PIRSR" id="PIRSR601461-1"/>
    </source>
</evidence>
<dbReference type="InterPro" id="IPR001461">
    <property type="entry name" value="Aspartic_peptidase_A1"/>
</dbReference>
<evidence type="ECO:0000256" key="4">
    <source>
        <dbReference type="ARBA" id="ARBA00022801"/>
    </source>
</evidence>
<evidence type="ECO:0000256" key="3">
    <source>
        <dbReference type="ARBA" id="ARBA00022729"/>
    </source>
</evidence>
<keyword evidence="4" id="KW-0378">Hydrolase</keyword>
<dbReference type="InterPro" id="IPR032799">
    <property type="entry name" value="TAXi_C"/>
</dbReference>
<dbReference type="SUPFAM" id="SSF50630">
    <property type="entry name" value="Acid proteases"/>
    <property type="match status" value="1"/>
</dbReference>
<dbReference type="GO" id="GO:0006508">
    <property type="term" value="P:proteolysis"/>
    <property type="evidence" value="ECO:0007669"/>
    <property type="project" value="UniProtKB-KW"/>
</dbReference>
<feature type="active site" evidence="5">
    <location>
        <position position="183"/>
    </location>
</feature>
<feature type="active site" evidence="5">
    <location>
        <position position="387"/>
    </location>
</feature>
<dbReference type="PRINTS" id="PR00792">
    <property type="entry name" value="PEPSIN"/>
</dbReference>
<dbReference type="OMA" id="PARCDAN"/>
<dbReference type="FunFam" id="2.40.70.10:FF:000010">
    <property type="entry name" value="Aspartyl protease family protein 2"/>
    <property type="match status" value="1"/>
</dbReference>
<keyword evidence="9" id="KW-1185">Reference proteome</keyword>
<dbReference type="InterPro" id="IPR033121">
    <property type="entry name" value="PEPTIDASE_A1"/>
</dbReference>
<feature type="chain" id="PRO_5035817890" description="Peptidase A1 domain-containing protein" evidence="6">
    <location>
        <begin position="24"/>
        <end position="508"/>
    </location>
</feature>
<dbReference type="EMBL" id="CM035435">
    <property type="protein sequence ID" value="KAH7289602.1"/>
    <property type="molecule type" value="Genomic_DNA"/>
</dbReference>
<dbReference type="FunFam" id="2.40.70.10:FF:000031">
    <property type="entry name" value="Aspartyl protease AED1"/>
    <property type="match status" value="1"/>
</dbReference>
<dbReference type="InterPro" id="IPR032861">
    <property type="entry name" value="TAXi_N"/>
</dbReference>
<feature type="domain" description="Peptidase A1" evidence="7">
    <location>
        <begin position="165"/>
        <end position="504"/>
    </location>
</feature>
<feature type="signal peptide" evidence="6">
    <location>
        <begin position="1"/>
        <end position="23"/>
    </location>
</feature>
<dbReference type="OrthoDB" id="2747330at2759"/>
<name>A0A8T2QZN7_CERRI</name>
<dbReference type="Pfam" id="PF14543">
    <property type="entry name" value="TAXi_N"/>
    <property type="match status" value="1"/>
</dbReference>
<evidence type="ECO:0000256" key="6">
    <source>
        <dbReference type="SAM" id="SignalP"/>
    </source>
</evidence>
<dbReference type="PANTHER" id="PTHR47967">
    <property type="entry name" value="OS07G0603500 PROTEIN-RELATED"/>
    <property type="match status" value="1"/>
</dbReference>
<dbReference type="AlphaFoldDB" id="A0A8T2QZN7"/>
<evidence type="ECO:0000313" key="8">
    <source>
        <dbReference type="EMBL" id="KAH7289602.1"/>
    </source>
</evidence>
<dbReference type="Gene3D" id="2.40.70.10">
    <property type="entry name" value="Acid Proteases"/>
    <property type="match status" value="2"/>
</dbReference>
<sequence>MDMNTQGLLLVLLIPLLFGHSEAVRVPIALTARHRRQPRYQVLHVSPLPSKWQEVPRVADSLGQSEKGVRKVDNSTTLILRLTHRDSPLSPFANPKASPRELLKNRLARDEARASAISVRTKLAARGIRANDLVVESVNYTAREQGVVDFAGPLMSGLKQGSGEYFIELGVGSPPRQTYMVIDTGSDIIWLQCTPCVDCYTQSGPIFDPALSSSYESLACTSPLCSMLELHSCAAQTNSCLYQVAYGDGSFTQGDFVLEALSFRGATMGGIAMGCGHDNEGLFASAAGLFGLGGGPLSFPSQLGNLLLRRVFSYCLMDRDESGFSSLMFGSAAVPMNTQFTPLLKNPNLNTYYYVSLVGISVGGSMLSIPPQAFRMDGNGGGGVIVDSGTSVTRLAEVAYGPLRSAFREATPDLPFAGGFSLFDTCYNLSGQANVRVPLVSLHFEGGAEMALPTSNYVIPVDTEGTYCLAFASAEIGAVSIIGNIQQQGFRIVFDGVSSRLGFAANQC</sequence>
<comment type="caution">
    <text evidence="8">The sequence shown here is derived from an EMBL/GenBank/DDBJ whole genome shotgun (WGS) entry which is preliminary data.</text>
</comment>
<dbReference type="InterPro" id="IPR033873">
    <property type="entry name" value="CND41-like"/>
</dbReference>
<dbReference type="PANTHER" id="PTHR47967:SF60">
    <property type="entry name" value="PROTEIN ASPARTIC PROTEASE IN GUARD CELL 1-LIKE"/>
    <property type="match status" value="1"/>
</dbReference>
<evidence type="ECO:0000256" key="1">
    <source>
        <dbReference type="ARBA" id="ARBA00007447"/>
    </source>
</evidence>
<dbReference type="InterPro" id="IPR021109">
    <property type="entry name" value="Peptidase_aspartic_dom_sf"/>
</dbReference>
<keyword evidence="3 6" id="KW-0732">Signal</keyword>
<dbReference type="Pfam" id="PF14541">
    <property type="entry name" value="TAXi_C"/>
    <property type="match status" value="1"/>
</dbReference>
<dbReference type="CDD" id="cd05472">
    <property type="entry name" value="cnd41_like"/>
    <property type="match status" value="1"/>
</dbReference>
<reference evidence="8" key="1">
    <citation type="submission" date="2021-08" db="EMBL/GenBank/DDBJ databases">
        <title>WGS assembly of Ceratopteris richardii.</title>
        <authorList>
            <person name="Marchant D.B."/>
            <person name="Chen G."/>
            <person name="Jenkins J."/>
            <person name="Shu S."/>
            <person name="Leebens-Mack J."/>
            <person name="Grimwood J."/>
            <person name="Schmutz J."/>
            <person name="Soltis P."/>
            <person name="Soltis D."/>
            <person name="Chen Z.-H."/>
        </authorList>
    </citation>
    <scope>NUCLEOTIDE SEQUENCE</scope>
    <source>
        <strain evidence="8">Whitten #5841</strain>
        <tissue evidence="8">Leaf</tissue>
    </source>
</reference>
<gene>
    <name evidence="8" type="ORF">KP509_30G011200</name>
</gene>
<organism evidence="8 9">
    <name type="scientific">Ceratopteris richardii</name>
    <name type="common">Triangle waterfern</name>
    <dbReference type="NCBI Taxonomy" id="49495"/>
    <lineage>
        <taxon>Eukaryota</taxon>
        <taxon>Viridiplantae</taxon>
        <taxon>Streptophyta</taxon>
        <taxon>Embryophyta</taxon>
        <taxon>Tracheophyta</taxon>
        <taxon>Polypodiopsida</taxon>
        <taxon>Polypodiidae</taxon>
        <taxon>Polypodiales</taxon>
        <taxon>Pteridineae</taxon>
        <taxon>Pteridaceae</taxon>
        <taxon>Parkerioideae</taxon>
        <taxon>Ceratopteris</taxon>
    </lineage>
</organism>
<keyword evidence="2" id="KW-0645">Protease</keyword>
<comment type="similarity">
    <text evidence="1">Belongs to the peptidase A1 family.</text>
</comment>
<accession>A0A8T2QZN7</accession>
<evidence type="ECO:0000313" key="9">
    <source>
        <dbReference type="Proteomes" id="UP000825935"/>
    </source>
</evidence>